<evidence type="ECO:0000256" key="1">
    <source>
        <dbReference type="ARBA" id="ARBA00007116"/>
    </source>
</evidence>
<dbReference type="GO" id="GO:0008097">
    <property type="term" value="F:5S rRNA binding"/>
    <property type="evidence" value="ECO:0007669"/>
    <property type="project" value="InterPro"/>
</dbReference>
<dbReference type="InterPro" id="IPR057267">
    <property type="entry name" value="Rbsml_uL18_arch"/>
</dbReference>
<evidence type="ECO:0000256" key="4">
    <source>
        <dbReference type="ARBA" id="ARBA00022980"/>
    </source>
</evidence>
<dbReference type="PANTHER" id="PTHR23410:SF12">
    <property type="entry name" value="LARGE RIBOSOMAL SUBUNIT PROTEIN UL18"/>
    <property type="match status" value="1"/>
</dbReference>
<dbReference type="InterPro" id="IPR057268">
    <property type="entry name" value="Ribosomal_L18"/>
</dbReference>
<evidence type="ECO:0000256" key="5">
    <source>
        <dbReference type="ARBA" id="ARBA00023274"/>
    </source>
</evidence>
<keyword evidence="4 6" id="KW-0689">Ribosomal protein</keyword>
<dbReference type="SUPFAM" id="SSF53137">
    <property type="entry name" value="Translational machinery components"/>
    <property type="match status" value="1"/>
</dbReference>
<proteinExistence type="inferred from homology"/>
<dbReference type="PANTHER" id="PTHR23410">
    <property type="entry name" value="RIBOSOMAL PROTEIN L5-RELATED"/>
    <property type="match status" value="1"/>
</dbReference>
<evidence type="ECO:0000313" key="7">
    <source>
        <dbReference type="EMBL" id="HFK20312.1"/>
    </source>
</evidence>
<dbReference type="GO" id="GO:0000027">
    <property type="term" value="P:ribosomal large subunit assembly"/>
    <property type="evidence" value="ECO:0007669"/>
    <property type="project" value="TreeGrafter"/>
</dbReference>
<evidence type="ECO:0000256" key="6">
    <source>
        <dbReference type="HAMAP-Rule" id="MF_01337"/>
    </source>
</evidence>
<dbReference type="GO" id="GO:0022625">
    <property type="term" value="C:cytosolic large ribosomal subunit"/>
    <property type="evidence" value="ECO:0007669"/>
    <property type="project" value="TreeGrafter"/>
</dbReference>
<dbReference type="InterPro" id="IPR005485">
    <property type="entry name" value="Rbsml_uL18_euk_arch"/>
</dbReference>
<dbReference type="CDD" id="cd00432">
    <property type="entry name" value="Ribosomal_L18_L5e"/>
    <property type="match status" value="1"/>
</dbReference>
<keyword evidence="3 6" id="KW-0694">RNA-binding</keyword>
<comment type="similarity">
    <text evidence="1 6">Belongs to the universal ribosomal protein uL18 family.</text>
</comment>
<sequence length="196" mass="21786">MARGTIYRVVFRRRREGRTDYRLRKALISSGSLRLVIRRSIKHIALQLVEAKIEGDRVLCHATTAELKKFGWKGGTGNLPAAYLAGYLLGKRASKKGLKSAIVDLNGYNLAGPNRLYAALKGAIDGGLEVPHDEKVLPEDDRITGEHIAKYADALQKEDQAAYQSRFSKYLEEGVQPENLPEHFKAAKAAIDKEVQ</sequence>
<reference evidence="7" key="1">
    <citation type="journal article" date="2020" name="mSystems">
        <title>Genome- and Community-Level Interaction Insights into Carbon Utilization and Element Cycling Functions of Hydrothermarchaeota in Hydrothermal Sediment.</title>
        <authorList>
            <person name="Zhou Z."/>
            <person name="Liu Y."/>
            <person name="Xu W."/>
            <person name="Pan J."/>
            <person name="Luo Z.H."/>
            <person name="Li M."/>
        </authorList>
    </citation>
    <scope>NUCLEOTIDE SEQUENCE [LARGE SCALE GENOMIC DNA]</scope>
    <source>
        <strain evidence="7">SpSt-468</strain>
    </source>
</reference>
<keyword evidence="2 6" id="KW-0699">rRNA-binding</keyword>
<evidence type="ECO:0000256" key="2">
    <source>
        <dbReference type="ARBA" id="ARBA00022730"/>
    </source>
</evidence>
<dbReference type="GO" id="GO:0006412">
    <property type="term" value="P:translation"/>
    <property type="evidence" value="ECO:0007669"/>
    <property type="project" value="UniProtKB-UniRule"/>
</dbReference>
<dbReference type="Pfam" id="PF17144">
    <property type="entry name" value="Ribosomal_L5e"/>
    <property type="match status" value="1"/>
</dbReference>
<comment type="caution">
    <text evidence="7">The sequence shown here is derived from an EMBL/GenBank/DDBJ whole genome shotgun (WGS) entry which is preliminary data.</text>
</comment>
<dbReference type="AlphaFoldDB" id="A0A7C3ISN6"/>
<name>A0A7C3ISN6_9CREN</name>
<protein>
    <recommendedName>
        <fullName evidence="6">Large ribosomal subunit protein uL18</fullName>
    </recommendedName>
</protein>
<dbReference type="NCBIfam" id="NF006342">
    <property type="entry name" value="PRK08569.1"/>
    <property type="match status" value="1"/>
</dbReference>
<comment type="subunit">
    <text evidence="6">Part of the 50S ribosomal subunit. Contacts the 5S and 23S rRNAs.</text>
</comment>
<dbReference type="Gene3D" id="3.30.420.100">
    <property type="match status" value="1"/>
</dbReference>
<gene>
    <name evidence="6" type="primary">rpl18</name>
    <name evidence="7" type="ORF">ENS19_03425</name>
</gene>
<evidence type="ECO:0000256" key="3">
    <source>
        <dbReference type="ARBA" id="ARBA00022884"/>
    </source>
</evidence>
<keyword evidence="5 6" id="KW-0687">Ribonucleoprotein</keyword>
<dbReference type="HAMAP" id="MF_01337_A">
    <property type="entry name" value="Ribosomal_uL18_A"/>
    <property type="match status" value="1"/>
</dbReference>
<accession>A0A7C3ISN6</accession>
<comment type="function">
    <text evidence="6">This is one of the proteins that bind and probably mediate the attachment of the 5S RNA into the large ribosomal subunit, where it forms part of the central protuberance.</text>
</comment>
<dbReference type="EMBL" id="DSTX01000004">
    <property type="protein sequence ID" value="HFK20312.1"/>
    <property type="molecule type" value="Genomic_DNA"/>
</dbReference>
<dbReference type="GO" id="GO:0003735">
    <property type="term" value="F:structural constituent of ribosome"/>
    <property type="evidence" value="ECO:0007669"/>
    <property type="project" value="InterPro"/>
</dbReference>
<organism evidence="7">
    <name type="scientific">Candidatus Methanomethylicus mesodigestus</name>
    <dbReference type="NCBI Taxonomy" id="1867258"/>
    <lineage>
        <taxon>Archaea</taxon>
        <taxon>Thermoproteota</taxon>
        <taxon>Methanosuratincolia</taxon>
        <taxon>Candidatus Methanomethylicales</taxon>
        <taxon>Candidatus Methanomethylicaceae</taxon>
        <taxon>Candidatus Methanomethylicus</taxon>
    </lineage>
</organism>